<proteinExistence type="predicted"/>
<gene>
    <name evidence="1" type="ORF">GP644_17855</name>
</gene>
<evidence type="ECO:0000313" key="2">
    <source>
        <dbReference type="Proteomes" id="UP000441586"/>
    </source>
</evidence>
<evidence type="ECO:0000313" key="1">
    <source>
        <dbReference type="EMBL" id="KAE9627956.1"/>
    </source>
</evidence>
<accession>A0A6A4RCY8</accession>
<organism evidence="1 2">
    <name type="scientific">Parasedimentitalea maritima</name>
    <dbReference type="NCBI Taxonomy" id="2578117"/>
    <lineage>
        <taxon>Bacteria</taxon>
        <taxon>Pseudomonadati</taxon>
        <taxon>Pseudomonadota</taxon>
        <taxon>Alphaproteobacteria</taxon>
        <taxon>Rhodobacterales</taxon>
        <taxon>Paracoccaceae</taxon>
        <taxon>Parasedimentitalea</taxon>
    </lineage>
</organism>
<name>A0A6A4RCY8_9RHOB</name>
<reference evidence="1 2" key="1">
    <citation type="submission" date="2019-12" db="EMBL/GenBank/DDBJ databases">
        <authorList>
            <person name="Zhang Y.-J."/>
        </authorList>
    </citation>
    <scope>NUCLEOTIDE SEQUENCE [LARGE SCALE GENOMIC DNA]</scope>
    <source>
        <strain evidence="1 2">H18S-6</strain>
    </source>
</reference>
<protein>
    <submittedName>
        <fullName evidence="1">Uncharacterized protein</fullName>
    </submittedName>
</protein>
<dbReference type="Proteomes" id="UP000441586">
    <property type="component" value="Unassembled WGS sequence"/>
</dbReference>
<dbReference type="RefSeq" id="WP_158980677.1">
    <property type="nucleotide sequence ID" value="NZ_WSFO01000011.1"/>
</dbReference>
<dbReference type="EMBL" id="WSFO01000011">
    <property type="protein sequence ID" value="KAE9627956.1"/>
    <property type="molecule type" value="Genomic_DNA"/>
</dbReference>
<comment type="caution">
    <text evidence="1">The sequence shown here is derived from an EMBL/GenBank/DDBJ whole genome shotgun (WGS) entry which is preliminary data.</text>
</comment>
<dbReference type="AlphaFoldDB" id="A0A6A4RCY8"/>
<sequence length="93" mass="10420">MSAQQKKIIQAARKITLQPEEYIDDPSQFTTAWAALKAARGQSIDTSRLRAAHLIECPLPATEPTEVEKRLQRVAEKTRELIQARRSNLPPAA</sequence>